<keyword evidence="3" id="KW-1185">Reference proteome</keyword>
<reference evidence="2" key="1">
    <citation type="journal article" date="2017" name="Viruses">
        <title>Characterization of Bacillus subtilis Viruses vB_BsuM-Goe2 and vB_BsuM-Goe3.</title>
        <authorList>
            <person name="Willms I.M."/>
            <person name="Hoppert M."/>
            <person name="Hertel R."/>
        </authorList>
    </citation>
    <scope>NUCLEOTIDE SEQUENCE [LARGE SCALE GENOMIC DNA]</scope>
</reference>
<organism evidence="2 3">
    <name type="scientific">Bacillus phage vB_BsuM-Goe3</name>
    <dbReference type="NCBI Taxonomy" id="1933063"/>
    <lineage>
        <taxon>Viruses</taxon>
        <taxon>Duplodnaviria</taxon>
        <taxon>Heunggongvirae</taxon>
        <taxon>Uroviricota</taxon>
        <taxon>Caudoviricetes</taxon>
        <taxon>Herelleviridae</taxon>
        <taxon>Bastillevirinae</taxon>
        <taxon>Grisebachstrassevirus</taxon>
        <taxon>Grisebachstrassevirus goe3</taxon>
    </lineage>
</organism>
<evidence type="ECO:0000256" key="1">
    <source>
        <dbReference type="SAM" id="MobiDB-lite"/>
    </source>
</evidence>
<gene>
    <name evidence="2" type="ORF">Goe3_c02700</name>
</gene>
<sequence>MEDNLLYCDLCGKGCEGSCKVVPLRINWDDVAKITSEKMYVCNDCTERVDKKYRISETVNSKNFDLEYFKAMVETFMESQEEVHEKPQKELRKENNEPTMLREGDKK</sequence>
<evidence type="ECO:0000313" key="3">
    <source>
        <dbReference type="Proteomes" id="UP000221795"/>
    </source>
</evidence>
<accession>A0A217EQZ6</accession>
<organismHost>
    <name type="scientific">Bacillus subtilis</name>
    <dbReference type="NCBI Taxonomy" id="1423"/>
</organismHost>
<feature type="region of interest" description="Disordered" evidence="1">
    <location>
        <begin position="80"/>
        <end position="107"/>
    </location>
</feature>
<proteinExistence type="predicted"/>
<feature type="compositionally biased region" description="Basic and acidic residues" evidence="1">
    <location>
        <begin position="81"/>
        <end position="107"/>
    </location>
</feature>
<evidence type="ECO:0000313" key="2">
    <source>
        <dbReference type="EMBL" id="APZ82493.1"/>
    </source>
</evidence>
<dbReference type="Proteomes" id="UP000221795">
    <property type="component" value="Segment"/>
</dbReference>
<name>A0A217EQZ6_BPGO3</name>
<protein>
    <submittedName>
        <fullName evidence="2">Uncharacterized protein</fullName>
    </submittedName>
</protein>
<dbReference type="EMBL" id="KY368640">
    <property type="protein sequence ID" value="APZ82493.1"/>
    <property type="molecule type" value="Genomic_DNA"/>
</dbReference>